<organism evidence="2 3">
    <name type="scientific">Streptomyces phage Coruscant</name>
    <dbReference type="NCBI Taxonomy" id="2739834"/>
    <lineage>
        <taxon>Viruses</taxon>
        <taxon>Duplodnaviria</taxon>
        <taxon>Heunggongvirae</taxon>
        <taxon>Uroviricota</taxon>
        <taxon>Caudoviricetes</taxon>
        <taxon>Stanwilliamsviridae</taxon>
        <taxon>Boydwoodruffvirinae</taxon>
        <taxon>Coruscantvirus</taxon>
        <taxon>Coruscantvirus coruscant</taxon>
    </lineage>
</organism>
<evidence type="ECO:0000313" key="2">
    <source>
        <dbReference type="EMBL" id="QMP84231.1"/>
    </source>
</evidence>
<evidence type="ECO:0000256" key="1">
    <source>
        <dbReference type="SAM" id="MobiDB-lite"/>
    </source>
</evidence>
<dbReference type="Proteomes" id="UP000515922">
    <property type="component" value="Segment"/>
</dbReference>
<keyword evidence="3" id="KW-1185">Reference proteome</keyword>
<name>A0A7G4AW41_9CAUD</name>
<protein>
    <submittedName>
        <fullName evidence="2">Uncharacterized protein</fullName>
    </submittedName>
</protein>
<sequence length="62" mass="6382">MWPFSKKKIENTGNAVSDGTGTANTGFKGTLPKGAKIKVKNTGDAVATNGGYANSGIDYSDE</sequence>
<proteinExistence type="predicted"/>
<gene>
    <name evidence="2" type="ORF">HUN41_00107</name>
</gene>
<feature type="compositionally biased region" description="Polar residues" evidence="1">
    <location>
        <begin position="11"/>
        <end position="27"/>
    </location>
</feature>
<accession>A0A7G4AW41</accession>
<dbReference type="EMBL" id="MT711976">
    <property type="protein sequence ID" value="QMP84231.1"/>
    <property type="molecule type" value="Genomic_DNA"/>
</dbReference>
<reference evidence="2 3" key="1">
    <citation type="submission" date="2020-07" db="EMBL/GenBank/DDBJ databases">
        <title>Streptomyces phage Genome sequencing and assembly.</title>
        <authorList>
            <person name="Sharma V."/>
            <person name="Hardy A."/>
            <person name="Frunzke J."/>
        </authorList>
    </citation>
    <scope>NUCLEOTIDE SEQUENCE [LARGE SCALE GENOMIC DNA]</scope>
</reference>
<feature type="region of interest" description="Disordered" evidence="1">
    <location>
        <begin position="1"/>
        <end position="27"/>
    </location>
</feature>
<evidence type="ECO:0000313" key="3">
    <source>
        <dbReference type="Proteomes" id="UP000515922"/>
    </source>
</evidence>